<accession>A0ABY7AN75</accession>
<name>A0ABY7AN75_9ALTE</name>
<evidence type="ECO:0000256" key="1">
    <source>
        <dbReference type="SAM" id="SignalP"/>
    </source>
</evidence>
<keyword evidence="1" id="KW-0732">Signal</keyword>
<dbReference type="PANTHER" id="PTHR31451">
    <property type="match status" value="1"/>
</dbReference>
<dbReference type="InterPro" id="IPR032260">
    <property type="entry name" value="DUF5060"/>
</dbReference>
<dbReference type="InterPro" id="IPR045053">
    <property type="entry name" value="MAN-like"/>
</dbReference>
<dbReference type="RefSeq" id="WP_268074946.1">
    <property type="nucleotide sequence ID" value="NZ_CP109965.1"/>
</dbReference>
<sequence>MKKIVTLLPIFALASCASYQSGIAVKSLESPAFQQANSDQYAPIIIDSQVVAEWQNPYDSQDVAVDLAITTPSGTTKKLPGYFVEGSSLTKATWRFKFTPTEIGQYQVSTHLTDDGQQVQSEKKTFNVKETNLQGFLRANDQWTFKYDNGDLFRGIGENFGWESRDEDDSRYFKALHEDSRFNYDHMLKTLNHQGANLIRTWMIYWNLPVDYQTVNNNSRYQNSSKRFNPSGVARMDHLLDLASQYDMKIILSMDSHAGFTGDGWAFNSYNQANGGPAESATDFFTNPIAKQRYKDKLRFLVAKWSYSPQIAAWEFFNEIDNVMYHGEEQQISDEIITSWHREMSDYLAQIDVHDHLVTTSISHRGVAGLFDLPNIDINQSHLYKITDRIPEVINKYTQAHNKPYFAGEFSAEWDWSKNFNDYKLLMVNDFKRGLWYGLFSPTPIAPLTWWWEYFDENNTTPYFNHVKTINQKMLKTSTGTLSQIQLNNSNSHLTTYAVNNGNQIFVYVNNPTNAEQTFELTGHSALSNLNAIYHCETGKFISTNAGYNLLSANSDHVLIFNL</sequence>
<dbReference type="Pfam" id="PF16586">
    <property type="entry name" value="DUF5060"/>
    <property type="match status" value="1"/>
</dbReference>
<evidence type="ECO:0000313" key="3">
    <source>
        <dbReference type="EMBL" id="WAJ70596.1"/>
    </source>
</evidence>
<reference evidence="3" key="1">
    <citation type="submission" date="2022-10" db="EMBL/GenBank/DDBJ databases">
        <title>Catenovulum adriacola sp. nov. isolated in the Harbour of Susak.</title>
        <authorList>
            <person name="Schoch T."/>
            <person name="Reich S.J."/>
            <person name="Stoeferle S."/>
            <person name="Flaiz M."/>
            <person name="Kazda M."/>
            <person name="Riedel C.U."/>
            <person name="Duerre P."/>
        </authorList>
    </citation>
    <scope>NUCLEOTIDE SEQUENCE</scope>
    <source>
        <strain evidence="3">TS8</strain>
    </source>
</reference>
<protein>
    <submittedName>
        <fullName evidence="3">DUF5060 domain-containing protein</fullName>
    </submittedName>
</protein>
<organism evidence="3 4">
    <name type="scientific">Catenovulum adriaticum</name>
    <dbReference type="NCBI Taxonomy" id="2984846"/>
    <lineage>
        <taxon>Bacteria</taxon>
        <taxon>Pseudomonadati</taxon>
        <taxon>Pseudomonadota</taxon>
        <taxon>Gammaproteobacteria</taxon>
        <taxon>Alteromonadales</taxon>
        <taxon>Alteromonadaceae</taxon>
        <taxon>Catenovulum</taxon>
    </lineage>
</organism>
<dbReference type="InterPro" id="IPR013783">
    <property type="entry name" value="Ig-like_fold"/>
</dbReference>
<feature type="signal peptide" evidence="1">
    <location>
        <begin position="1"/>
        <end position="19"/>
    </location>
</feature>
<dbReference type="Proteomes" id="UP001163726">
    <property type="component" value="Chromosome"/>
</dbReference>
<feature type="domain" description="DUF5060" evidence="2">
    <location>
        <begin position="40"/>
        <end position="111"/>
    </location>
</feature>
<gene>
    <name evidence="3" type="ORF">OLW01_01905</name>
</gene>
<dbReference type="EMBL" id="CP109965">
    <property type="protein sequence ID" value="WAJ70596.1"/>
    <property type="molecule type" value="Genomic_DNA"/>
</dbReference>
<evidence type="ECO:0000259" key="2">
    <source>
        <dbReference type="Pfam" id="PF16586"/>
    </source>
</evidence>
<dbReference type="InterPro" id="IPR017853">
    <property type="entry name" value="GH"/>
</dbReference>
<dbReference type="Gene3D" id="2.60.40.10">
    <property type="entry name" value="Immunoglobulins"/>
    <property type="match status" value="1"/>
</dbReference>
<dbReference type="PROSITE" id="PS51257">
    <property type="entry name" value="PROKAR_LIPOPROTEIN"/>
    <property type="match status" value="1"/>
</dbReference>
<feature type="chain" id="PRO_5047155244" evidence="1">
    <location>
        <begin position="20"/>
        <end position="563"/>
    </location>
</feature>
<dbReference type="SUPFAM" id="SSF51445">
    <property type="entry name" value="(Trans)glycosidases"/>
    <property type="match status" value="1"/>
</dbReference>
<keyword evidence="4" id="KW-1185">Reference proteome</keyword>
<proteinExistence type="predicted"/>
<dbReference type="Gene3D" id="3.20.20.80">
    <property type="entry name" value="Glycosidases"/>
    <property type="match status" value="1"/>
</dbReference>
<evidence type="ECO:0000313" key="4">
    <source>
        <dbReference type="Proteomes" id="UP001163726"/>
    </source>
</evidence>